<dbReference type="Proteomes" id="UP000242715">
    <property type="component" value="Unassembled WGS sequence"/>
</dbReference>
<name>A0A2Z6N785_TRISU</name>
<proteinExistence type="predicted"/>
<sequence>MKLPEAQKPFKQFQLFRHIVRLKSTTDSESNRIETCDGNYEPGSGDLIAITAIRPRSLNDLKTLRSPYHIAYVNGLKNGSSNRITVLSSKSMEMDIEHDSRRNNTQKLYAVFLMNMITNGRIWKALNTRSNGDHLNIIEKVLQPGLNIYQKDFAMKKNSIIAYAYRAYKRQGLVMKFEVFVQTAWRDITKLYQLDEKDRKECLLTTEQFVKQKVEKLRMNGLKFLMQTVYTNLMQLFEDPRNKVFSKMGYKSFDDFAINNTLGFTYCAYKQNRGKDKYDDSETFKDYVKRARKDIIELYQSIMTMEKFVKQRFGELREKLEFLLHTLYTHMPKSFISKKAFLLALDHQASKEMSVYAF</sequence>
<dbReference type="OrthoDB" id="6513042at2759"/>
<accession>A0A2Z6N785</accession>
<dbReference type="EMBL" id="DF973478">
    <property type="protein sequence ID" value="GAU32050.1"/>
    <property type="molecule type" value="Genomic_DNA"/>
</dbReference>
<reference evidence="3" key="1">
    <citation type="journal article" date="2017" name="Front. Plant Sci.">
        <title>Climate Clever Clovers: New Paradigm to Reduce the Environmental Footprint of Ruminants by Breeding Low Methanogenic Forages Utilizing Haplotype Variation.</title>
        <authorList>
            <person name="Kaur P."/>
            <person name="Appels R."/>
            <person name="Bayer P.E."/>
            <person name="Keeble-Gagnere G."/>
            <person name="Wang J."/>
            <person name="Hirakawa H."/>
            <person name="Shirasawa K."/>
            <person name="Vercoe P."/>
            <person name="Stefanova K."/>
            <person name="Durmic Z."/>
            <person name="Nichols P."/>
            <person name="Revell C."/>
            <person name="Isobe S.N."/>
            <person name="Edwards D."/>
            <person name="Erskine W."/>
        </authorList>
    </citation>
    <scope>NUCLEOTIDE SEQUENCE [LARGE SCALE GENOMIC DNA]</scope>
    <source>
        <strain evidence="3">cv. Daliak</strain>
    </source>
</reference>
<keyword evidence="3" id="KW-1185">Reference proteome</keyword>
<evidence type="ECO:0000313" key="2">
    <source>
        <dbReference type="EMBL" id="GAU32050.1"/>
    </source>
</evidence>
<organism evidence="2 3">
    <name type="scientific">Trifolium subterraneum</name>
    <name type="common">Subterranean clover</name>
    <dbReference type="NCBI Taxonomy" id="3900"/>
    <lineage>
        <taxon>Eukaryota</taxon>
        <taxon>Viridiplantae</taxon>
        <taxon>Streptophyta</taxon>
        <taxon>Embryophyta</taxon>
        <taxon>Tracheophyta</taxon>
        <taxon>Spermatophyta</taxon>
        <taxon>Magnoliopsida</taxon>
        <taxon>eudicotyledons</taxon>
        <taxon>Gunneridae</taxon>
        <taxon>Pentapetalae</taxon>
        <taxon>rosids</taxon>
        <taxon>fabids</taxon>
        <taxon>Fabales</taxon>
        <taxon>Fabaceae</taxon>
        <taxon>Papilionoideae</taxon>
        <taxon>50 kb inversion clade</taxon>
        <taxon>NPAAA clade</taxon>
        <taxon>Hologalegina</taxon>
        <taxon>IRL clade</taxon>
        <taxon>Trifolieae</taxon>
        <taxon>Trifolium</taxon>
    </lineage>
</organism>
<dbReference type="InterPro" id="IPR045529">
    <property type="entry name" value="DUF6469"/>
</dbReference>
<evidence type="ECO:0000259" key="1">
    <source>
        <dbReference type="Pfam" id="PF20073"/>
    </source>
</evidence>
<gene>
    <name evidence="2" type="ORF">TSUD_214050</name>
</gene>
<dbReference type="AlphaFoldDB" id="A0A2Z6N785"/>
<feature type="domain" description="DUF6469" evidence="1">
    <location>
        <begin position="36"/>
        <end position="131"/>
    </location>
</feature>
<protein>
    <recommendedName>
        <fullName evidence="1">DUF6469 domain-containing protein</fullName>
    </recommendedName>
</protein>
<evidence type="ECO:0000313" key="3">
    <source>
        <dbReference type="Proteomes" id="UP000242715"/>
    </source>
</evidence>
<dbReference type="Pfam" id="PF20073">
    <property type="entry name" value="DUF6469"/>
    <property type="match status" value="1"/>
</dbReference>